<evidence type="ECO:0000313" key="2">
    <source>
        <dbReference type="EMBL" id="WZU66273.1"/>
    </source>
</evidence>
<sequence>MHPHQYNNGPGARGPGADMTGGFATCAAVMVSIIVTPTFSQYTMPYVIWLAEDHYDYDTVGLIAFAWDIIAWPMCFFAARAAIGTALTMAGVYLAYRLI</sequence>
<reference evidence="3" key="1">
    <citation type="submission" date="2024-04" db="EMBL/GenBank/DDBJ databases">
        <title>Phylogenomic analyses of a clade within the roseobacter group suggest taxonomic reassignments of species of the genera Aestuariivita, Citreicella, Loktanella, Nautella, Pelagibaca, Ruegeria, Thalassobius, Thiobacimonas and Tropicibacter, and the proposal o.</title>
        <authorList>
            <person name="Jeon C.O."/>
        </authorList>
    </citation>
    <scope>NUCLEOTIDE SEQUENCE [LARGE SCALE GENOMIC DNA]</scope>
    <source>
        <strain evidence="3">SS1-5</strain>
    </source>
</reference>
<organism evidence="2 3">
    <name type="scientific">Yoonia rhodophyticola</name>
    <dbReference type="NCBI Taxonomy" id="3137370"/>
    <lineage>
        <taxon>Bacteria</taxon>
        <taxon>Pseudomonadati</taxon>
        <taxon>Pseudomonadota</taxon>
        <taxon>Alphaproteobacteria</taxon>
        <taxon>Rhodobacterales</taxon>
        <taxon>Paracoccaceae</taxon>
        <taxon>Yoonia</taxon>
    </lineage>
</organism>
<dbReference type="KEGG" id="yrh:AABB31_14540"/>
<name>A0AAN0MJ74_9RHOB</name>
<dbReference type="AlphaFoldDB" id="A0AAN0MJ74"/>
<reference evidence="2 3" key="2">
    <citation type="submission" date="2024-08" db="EMBL/GenBank/DDBJ databases">
        <title>Phylogenomic analyses of a clade within the roseobacter group suggest taxonomic reassignments of species of the genera Aestuariivita, Citreicella, Loktanella, Nautella, Pelagibaca, Ruegeria, Thalassobius, Thiobacimonas and Tropicibacter, and the proposal o.</title>
        <authorList>
            <person name="Jeon C.O."/>
        </authorList>
    </citation>
    <scope>NUCLEOTIDE SEQUENCE [LARGE SCALE GENOMIC DNA]</scope>
    <source>
        <strain evidence="2 3">SS1-5</strain>
    </source>
</reference>
<feature type="transmembrane region" description="Helical" evidence="1">
    <location>
        <begin position="21"/>
        <end position="49"/>
    </location>
</feature>
<keyword evidence="1" id="KW-1133">Transmembrane helix</keyword>
<keyword evidence="3" id="KW-1185">Reference proteome</keyword>
<keyword evidence="1" id="KW-0812">Transmembrane</keyword>
<dbReference type="RefSeq" id="WP_342075600.1">
    <property type="nucleotide sequence ID" value="NZ_CP151767.2"/>
</dbReference>
<protein>
    <submittedName>
        <fullName evidence="2">Uncharacterized protein</fullName>
    </submittedName>
</protein>
<evidence type="ECO:0000313" key="3">
    <source>
        <dbReference type="Proteomes" id="UP001470809"/>
    </source>
</evidence>
<keyword evidence="1" id="KW-0472">Membrane</keyword>
<feature type="transmembrane region" description="Helical" evidence="1">
    <location>
        <begin position="69"/>
        <end position="96"/>
    </location>
</feature>
<dbReference type="Proteomes" id="UP001470809">
    <property type="component" value="Chromosome"/>
</dbReference>
<gene>
    <name evidence="2" type="ORF">AABB31_14540</name>
</gene>
<accession>A0AAN0MJ74</accession>
<evidence type="ECO:0000256" key="1">
    <source>
        <dbReference type="SAM" id="Phobius"/>
    </source>
</evidence>
<proteinExistence type="predicted"/>
<dbReference type="EMBL" id="CP151767">
    <property type="protein sequence ID" value="WZU66273.1"/>
    <property type="molecule type" value="Genomic_DNA"/>
</dbReference>